<dbReference type="AlphaFoldDB" id="A0A3E2XPL5"/>
<evidence type="ECO:0000313" key="1">
    <source>
        <dbReference type="EMBL" id="RGC49220.1"/>
    </source>
</evidence>
<reference evidence="1 2" key="1">
    <citation type="submission" date="2018-08" db="EMBL/GenBank/DDBJ databases">
        <title>A genome reference for cultivated species of the human gut microbiota.</title>
        <authorList>
            <person name="Zou Y."/>
            <person name="Xue W."/>
            <person name="Luo G."/>
        </authorList>
    </citation>
    <scope>NUCLEOTIDE SEQUENCE [LARGE SCALE GENOMIC DNA]</scope>
    <source>
        <strain evidence="1 2">AM28-39</strain>
    </source>
</reference>
<dbReference type="OrthoDB" id="1917176at2"/>
<accession>A0A3E2XPL5</accession>
<organism evidence="1 2">
    <name type="scientific">Coprococcus catus</name>
    <dbReference type="NCBI Taxonomy" id="116085"/>
    <lineage>
        <taxon>Bacteria</taxon>
        <taxon>Bacillati</taxon>
        <taxon>Bacillota</taxon>
        <taxon>Clostridia</taxon>
        <taxon>Lachnospirales</taxon>
        <taxon>Lachnospiraceae</taxon>
        <taxon>Coprococcus</taxon>
    </lineage>
</organism>
<evidence type="ECO:0000313" key="2">
    <source>
        <dbReference type="Proteomes" id="UP000261231"/>
    </source>
</evidence>
<name>A0A3E2XPL5_9FIRM</name>
<protein>
    <submittedName>
        <fullName evidence="1">Uncharacterized protein</fullName>
    </submittedName>
</protein>
<dbReference type="RefSeq" id="WP_117539114.1">
    <property type="nucleotide sequence ID" value="NZ_QVFD01000003.1"/>
</dbReference>
<sequence>MADYVMLEDIFETTENMTVLRDNSYNDDGTDTVAGVDWFKFRETTAANFYVSGNTWIGIGQNSEQLKISRRDADLYTLKREEGTLLSNYKFFRIRWEGYSVHGNNNASTRLIWDALFFDTGDIVLYFIEVPTSASNIGECVLYTKSKNISFSIAKGKTVTFLHQDDVGNEYELSDEPPVFLDPYNRRYLFKDGDGVLYTIADDALTPLEAMELTAELFETHGIPDLPDGNVLLGLKNPTILYWHDSYNRFPDMKISYEGVPKPQVIYSENVDMSDASILGIEKVTCDCDEKCLFAVSFDNGETWLGYVNNNWVKFTEESSGMSKAAIEAISSDAWAEKATTGMIKYRFVLSGADGFITNVITDFLNTEE</sequence>
<dbReference type="EMBL" id="QVFD01000003">
    <property type="protein sequence ID" value="RGC49220.1"/>
    <property type="molecule type" value="Genomic_DNA"/>
</dbReference>
<dbReference type="Proteomes" id="UP000261231">
    <property type="component" value="Unassembled WGS sequence"/>
</dbReference>
<proteinExistence type="predicted"/>
<keyword evidence="2" id="KW-1185">Reference proteome</keyword>
<comment type="caution">
    <text evidence="1">The sequence shown here is derived from an EMBL/GenBank/DDBJ whole genome shotgun (WGS) entry which is preliminary data.</text>
</comment>
<gene>
    <name evidence="1" type="ORF">DW747_04515</name>
</gene>